<evidence type="ECO:0000256" key="2">
    <source>
        <dbReference type="ARBA" id="ARBA00023002"/>
    </source>
</evidence>
<dbReference type="PANTHER" id="PTHR11908">
    <property type="entry name" value="XANTHINE DEHYDROGENASE"/>
    <property type="match status" value="1"/>
</dbReference>
<dbReference type="GO" id="GO:0005506">
    <property type="term" value="F:iron ion binding"/>
    <property type="evidence" value="ECO:0007669"/>
    <property type="project" value="InterPro"/>
</dbReference>
<dbReference type="InterPro" id="IPR046867">
    <property type="entry name" value="AldOxase/xan_DH_MoCoBD2"/>
</dbReference>
<dbReference type="GO" id="GO:0016491">
    <property type="term" value="F:oxidoreductase activity"/>
    <property type="evidence" value="ECO:0007669"/>
    <property type="project" value="UniProtKB-KW"/>
</dbReference>
<dbReference type="SMART" id="SM01008">
    <property type="entry name" value="Ald_Xan_dh_C"/>
    <property type="match status" value="1"/>
</dbReference>
<keyword evidence="2" id="KW-0560">Oxidoreductase</keyword>
<name>A0A7C1G0N6_THERO</name>
<feature type="domain" description="Aldehyde oxidase/xanthine dehydrogenase a/b hammerhead" evidence="4">
    <location>
        <begin position="26"/>
        <end position="139"/>
    </location>
</feature>
<dbReference type="Pfam" id="PF20256">
    <property type="entry name" value="MoCoBD_2"/>
    <property type="match status" value="1"/>
</dbReference>
<dbReference type="SUPFAM" id="SSF56003">
    <property type="entry name" value="Molybdenum cofactor-binding domain"/>
    <property type="match status" value="1"/>
</dbReference>
<evidence type="ECO:0000313" key="5">
    <source>
        <dbReference type="EMBL" id="HEF66363.1"/>
    </source>
</evidence>
<dbReference type="InterPro" id="IPR036856">
    <property type="entry name" value="Ald_Oxase/Xan_DH_a/b_sf"/>
</dbReference>
<dbReference type="FunFam" id="3.30.365.10:FF:000001">
    <property type="entry name" value="Xanthine dehydrogenase oxidase"/>
    <property type="match status" value="1"/>
</dbReference>
<dbReference type="InterPro" id="IPR037165">
    <property type="entry name" value="AldOxase/xan_DH_Mopterin-bd_sf"/>
</dbReference>
<dbReference type="SUPFAM" id="SSF54665">
    <property type="entry name" value="CO dehydrogenase molybdoprotein N-domain-like"/>
    <property type="match status" value="1"/>
</dbReference>
<proteinExistence type="predicted"/>
<reference evidence="5" key="1">
    <citation type="journal article" date="2020" name="mSystems">
        <title>Genome- and Community-Level Interaction Insights into Carbon Utilization and Element Cycling Functions of Hydrothermarchaeota in Hydrothermal Sediment.</title>
        <authorList>
            <person name="Zhou Z."/>
            <person name="Liu Y."/>
            <person name="Xu W."/>
            <person name="Pan J."/>
            <person name="Luo Z.H."/>
            <person name="Li M."/>
        </authorList>
    </citation>
    <scope>NUCLEOTIDE SEQUENCE [LARGE SCALE GENOMIC DNA]</scope>
    <source>
        <strain evidence="5">SpSt-222</strain>
    </source>
</reference>
<dbReference type="Gene3D" id="3.30.365.10">
    <property type="entry name" value="Aldehyde oxidase/xanthine dehydrogenase, molybdopterin binding domain"/>
    <property type="match status" value="4"/>
</dbReference>
<dbReference type="InterPro" id="IPR008274">
    <property type="entry name" value="AldOxase/xan_DH_MoCoBD1"/>
</dbReference>
<dbReference type="AlphaFoldDB" id="A0A7C1G0N6"/>
<dbReference type="Pfam" id="PF01315">
    <property type="entry name" value="Ald_Xan_dh_C"/>
    <property type="match status" value="1"/>
</dbReference>
<dbReference type="Gene3D" id="3.90.1170.50">
    <property type="entry name" value="Aldehyde oxidase/xanthine dehydrogenase, a/b hammerhead"/>
    <property type="match status" value="1"/>
</dbReference>
<evidence type="ECO:0000256" key="3">
    <source>
        <dbReference type="ARBA" id="ARBA00053029"/>
    </source>
</evidence>
<evidence type="ECO:0000259" key="4">
    <source>
        <dbReference type="SMART" id="SM01008"/>
    </source>
</evidence>
<sequence length="786" mass="84747">MSLQILPRGKWVGARVKRVEDPRFLTGEARYLADLQIPGTVHAAFVRSPYGHARIRRIDTSAARALPGVLAVFTAEDVATLPPLASGLPIEGLKPTPQTVLAKDKVRFIGEAVAVVVAENRYIAEDAAELVEVDYERLPAVTDAERAMAPDAPLLHEDLGTNVVYQKVTTLGDVDSAFAQADRIFRRRFHTNRFVAAPMETRGCLSVYERSSGQLTFYSSTQMPHMLRLFLSLFLGIPEHKVRVISPEVGGGFGQKMTIYPEEVVIAYLGKVLGRPVKWVEDRRENLAAATHAKEQIIELEAAVRNDGKVLGLKARLIGDGGAYSFNTASALIEPLAAAGIIPGVYDIQAYQHEVIAVCTNKAPVGAFRAVGWTAAQTARELFFDEIARELGLDPAEFRRRNVITSDQFPYTTITGMVYDSGSYQESLERALELVGYEELRRRQAELRQQGRYLGIGISLYVEPTAWGSEIALQAGFPFPSHDNATVTIDPTGKVRVAVSVHSHGQGHETTLAQVAAEILGVSIDDVIVEHGDTDRAPWGMGTYASRSAVIGGGMVALAAREVREKVLRVASRLLEVAPEDLDIQDGNVFVKGAPDRSLSLFQVAFAAYLDGRVRAEGEEPLLSATKFYDPRATYSNGCIVTVCEVDGETGTVHLDKIVAVEDCGTMLNPMIVEGQVMGAIAQGIGGALYEAMVYDENGQLLTDTFVTYALPTATEVPELIIEHLETPSPVTIGGIKGIGEGGLLAAPASVAGAVLDAIWPAGRAIEQLPLTPERVLAALGGETGV</sequence>
<protein>
    <submittedName>
        <fullName evidence="5">Xanthine dehydrogenase family protein molybdopterin-binding subunit</fullName>
    </submittedName>
</protein>
<dbReference type="InterPro" id="IPR016208">
    <property type="entry name" value="Ald_Oxase/xanthine_DH-like"/>
</dbReference>
<comment type="caution">
    <text evidence="5">The sequence shown here is derived from an EMBL/GenBank/DDBJ whole genome shotgun (WGS) entry which is preliminary data.</text>
</comment>
<keyword evidence="1" id="KW-0500">Molybdenum</keyword>
<evidence type="ECO:0000256" key="1">
    <source>
        <dbReference type="ARBA" id="ARBA00022505"/>
    </source>
</evidence>
<gene>
    <name evidence="5" type="ORF">ENP47_12320</name>
</gene>
<dbReference type="EMBL" id="DSJL01000011">
    <property type="protein sequence ID" value="HEF66363.1"/>
    <property type="molecule type" value="Genomic_DNA"/>
</dbReference>
<dbReference type="PANTHER" id="PTHR11908:SF132">
    <property type="entry name" value="ALDEHYDE OXIDASE 1-RELATED"/>
    <property type="match status" value="1"/>
</dbReference>
<comment type="cofactor">
    <cofactor evidence="3">
        <name>Mo-molybdopterin cytosine dinucleotide</name>
        <dbReference type="ChEBI" id="CHEBI:71308"/>
    </cofactor>
</comment>
<dbReference type="InterPro" id="IPR000674">
    <property type="entry name" value="Ald_Oxase/Xan_DH_a/b"/>
</dbReference>
<organism evidence="5">
    <name type="scientific">Thermomicrobium roseum</name>
    <dbReference type="NCBI Taxonomy" id="500"/>
    <lineage>
        <taxon>Bacteria</taxon>
        <taxon>Pseudomonadati</taxon>
        <taxon>Thermomicrobiota</taxon>
        <taxon>Thermomicrobia</taxon>
        <taxon>Thermomicrobiales</taxon>
        <taxon>Thermomicrobiaceae</taxon>
        <taxon>Thermomicrobium</taxon>
    </lineage>
</organism>
<dbReference type="Pfam" id="PF02738">
    <property type="entry name" value="MoCoBD_1"/>
    <property type="match status" value="1"/>
</dbReference>
<accession>A0A7C1G0N6</accession>